<dbReference type="Gene3D" id="3.40.50.2000">
    <property type="entry name" value="Glycogen Phosphorylase B"/>
    <property type="match status" value="1"/>
</dbReference>
<dbReference type="GO" id="GO:0097363">
    <property type="term" value="F:protein O-acetylglucosaminyltransferase activity"/>
    <property type="evidence" value="ECO:0007669"/>
    <property type="project" value="UniProtKB-EC"/>
</dbReference>
<feature type="repeat" description="TPR" evidence="8">
    <location>
        <begin position="124"/>
        <end position="157"/>
    </location>
</feature>
<dbReference type="InterPro" id="IPR029489">
    <property type="entry name" value="OGT/SEC/SPY_C"/>
</dbReference>
<feature type="repeat" description="TPR" evidence="8">
    <location>
        <begin position="90"/>
        <end position="123"/>
    </location>
</feature>
<reference evidence="10" key="1">
    <citation type="submission" date="2022-01" db="EMBL/GenBank/DDBJ databases">
        <title>Jiella avicenniae sp. nov., a novel endophytic bacterium isolated from bark of Avicennia marina.</title>
        <authorList>
            <person name="Tuo L."/>
        </authorList>
    </citation>
    <scope>NUCLEOTIDE SEQUENCE</scope>
    <source>
        <strain evidence="10">CBK1P-4</strain>
    </source>
</reference>
<dbReference type="PANTHER" id="PTHR44998:SF1">
    <property type="entry name" value="UDP-N-ACETYLGLUCOSAMINE--PEPTIDE N-ACETYLGLUCOSAMINYLTRANSFERASE 110 KDA SUBUNIT"/>
    <property type="match status" value="1"/>
</dbReference>
<evidence type="ECO:0000259" key="9">
    <source>
        <dbReference type="Pfam" id="PF13844"/>
    </source>
</evidence>
<dbReference type="SUPFAM" id="SSF48452">
    <property type="entry name" value="TPR-like"/>
    <property type="match status" value="1"/>
</dbReference>
<organism evidence="10 11">
    <name type="scientific">Jiella avicenniae</name>
    <dbReference type="NCBI Taxonomy" id="2907202"/>
    <lineage>
        <taxon>Bacteria</taxon>
        <taxon>Pseudomonadati</taxon>
        <taxon>Pseudomonadota</taxon>
        <taxon>Alphaproteobacteria</taxon>
        <taxon>Hyphomicrobiales</taxon>
        <taxon>Aurantimonadaceae</taxon>
        <taxon>Jiella</taxon>
    </lineage>
</organism>
<accession>A0A9X1T7E3</accession>
<keyword evidence="7 8" id="KW-0802">TPR repeat</keyword>
<dbReference type="EMBL" id="JAJUWU010000030">
    <property type="protein sequence ID" value="MCE7030804.1"/>
    <property type="molecule type" value="Genomic_DNA"/>
</dbReference>
<gene>
    <name evidence="10" type="ORF">LZD57_22695</name>
</gene>
<keyword evidence="11" id="KW-1185">Reference proteome</keyword>
<comment type="pathway">
    <text evidence="1">Protein modification; protein glycosylation.</text>
</comment>
<dbReference type="Proteomes" id="UP001139035">
    <property type="component" value="Unassembled WGS sequence"/>
</dbReference>
<dbReference type="PROSITE" id="PS50005">
    <property type="entry name" value="TPR"/>
    <property type="match status" value="2"/>
</dbReference>
<keyword evidence="4" id="KW-0328">Glycosyltransferase</keyword>
<dbReference type="SMART" id="SM00028">
    <property type="entry name" value="TPR"/>
    <property type="match status" value="5"/>
</dbReference>
<dbReference type="EC" id="2.4.1.255" evidence="3"/>
<dbReference type="Pfam" id="PF13844">
    <property type="entry name" value="Glyco_transf_41"/>
    <property type="match status" value="2"/>
</dbReference>
<dbReference type="RefSeq" id="WP_233721877.1">
    <property type="nucleotide sequence ID" value="NZ_JAJUWU010000030.1"/>
</dbReference>
<evidence type="ECO:0000256" key="4">
    <source>
        <dbReference type="ARBA" id="ARBA00022676"/>
    </source>
</evidence>
<evidence type="ECO:0000256" key="3">
    <source>
        <dbReference type="ARBA" id="ARBA00011970"/>
    </source>
</evidence>
<dbReference type="Pfam" id="PF14559">
    <property type="entry name" value="TPR_19"/>
    <property type="match status" value="1"/>
</dbReference>
<name>A0A9X1T7E3_9HYPH</name>
<evidence type="ECO:0000256" key="2">
    <source>
        <dbReference type="ARBA" id="ARBA00005386"/>
    </source>
</evidence>
<dbReference type="PANTHER" id="PTHR44998">
    <property type="match status" value="1"/>
</dbReference>
<evidence type="ECO:0000313" key="10">
    <source>
        <dbReference type="EMBL" id="MCE7030804.1"/>
    </source>
</evidence>
<feature type="domain" description="O-GlcNAc transferase C-terminal" evidence="9">
    <location>
        <begin position="464"/>
        <end position="650"/>
    </location>
</feature>
<dbReference type="Gene3D" id="3.40.50.11380">
    <property type="match status" value="1"/>
</dbReference>
<protein>
    <recommendedName>
        <fullName evidence="3">protein O-GlcNAc transferase</fullName>
        <ecNumber evidence="3">2.4.1.255</ecNumber>
    </recommendedName>
</protein>
<proteinExistence type="inferred from homology"/>
<evidence type="ECO:0000256" key="8">
    <source>
        <dbReference type="PROSITE-ProRule" id="PRU00339"/>
    </source>
</evidence>
<evidence type="ECO:0000256" key="1">
    <source>
        <dbReference type="ARBA" id="ARBA00004922"/>
    </source>
</evidence>
<dbReference type="Gene3D" id="1.25.40.10">
    <property type="entry name" value="Tetratricopeptide repeat domain"/>
    <property type="match status" value="1"/>
</dbReference>
<evidence type="ECO:0000256" key="6">
    <source>
        <dbReference type="ARBA" id="ARBA00022737"/>
    </source>
</evidence>
<keyword evidence="6" id="KW-0677">Repeat</keyword>
<evidence type="ECO:0000256" key="7">
    <source>
        <dbReference type="ARBA" id="ARBA00022803"/>
    </source>
</evidence>
<dbReference type="InterPro" id="IPR019734">
    <property type="entry name" value="TPR_rpt"/>
</dbReference>
<comment type="caution">
    <text evidence="10">The sequence shown here is derived from an EMBL/GenBank/DDBJ whole genome shotgun (WGS) entry which is preliminary data.</text>
</comment>
<comment type="similarity">
    <text evidence="2">Belongs to the glycosyltransferase 41 family. O-GlcNAc transferase subfamily.</text>
</comment>
<evidence type="ECO:0000313" key="11">
    <source>
        <dbReference type="Proteomes" id="UP001139035"/>
    </source>
</evidence>
<keyword evidence="5" id="KW-0808">Transferase</keyword>
<sequence>MRLQLDKAVGKARKFEKKGEFDAAADLYSQILDQFPQNQRIAQALEALVERIGNPPIDELRGLEAAYNRRDYAGVLSAGTALAARFPRSFTLFNILGAAQFALRDAVSAEASFRRAIAIHPRNVDAHTNLGVALKVQGRIAEALQSYASAAQLSPDNVNIKVNLANLLRQTNRREEALEIYADLARARPFDAEPRFLMAAVLQELGKGAEAVREASKALAIDPSHARAKVLVLHQLCHFCDFDATAAHLRGSETLGIEGAPVEPFALFALDDSPARNLKRAQAWATRFPAAPALPRAPRREGPLRVGYFSADFHNHATMYLIAPVFEHHDRDGFEISLYSFGGKEDSTIAARLGQTSARYRDVHRLSDAAIAQVAREDGLDIAVDLKGYTKNARPEIFASRAAPVQINYLGFPGTMAAPFIDYLIADPVLIPESHQAHYSEKIVYLPDSYQPTDDGRIIPPDGSTRSDHGLPERGFVFAAFNATYKIQPRDFAIWMRLLAAVDGSVLWLFRSNDAAEANLKKAATTHGVDPARLVFAPPLPHLQHLARHRHADLFLDTFVCNAHTTASDALWAGLPLVTRIGEQFAARVAASVLTAAGLPELVTRSDEDYETLALALARDPARLAALKDGLAANRASAPLFDSRAYTRHLEAAYRVVHRRWLDGEAPAVVHVGRD</sequence>
<dbReference type="AlphaFoldDB" id="A0A9X1T7E3"/>
<evidence type="ECO:0000256" key="5">
    <source>
        <dbReference type="ARBA" id="ARBA00022679"/>
    </source>
</evidence>
<dbReference type="InterPro" id="IPR011990">
    <property type="entry name" value="TPR-like_helical_dom_sf"/>
</dbReference>
<feature type="domain" description="O-GlcNAc transferase C-terminal" evidence="9">
    <location>
        <begin position="299"/>
        <end position="454"/>
    </location>
</feature>